<gene>
    <name evidence="1" type="ORF">FD31_GL002463</name>
</gene>
<dbReference type="AlphaFoldDB" id="A0A0R1WIJ3"/>
<evidence type="ECO:0000313" key="1">
    <source>
        <dbReference type="EMBL" id="KRM17704.1"/>
    </source>
</evidence>
<keyword evidence="2" id="KW-1185">Reference proteome</keyword>
<dbReference type="PATRIC" id="fig|1423774.3.peg.2559"/>
<proteinExistence type="predicted"/>
<sequence>MADFYGITLSELLKKYSMDQLESQYDQQTADLAHKRWIEDNKETVSMKDIMDEFGGLS</sequence>
<dbReference type="EMBL" id="AZFV01000007">
    <property type="protein sequence ID" value="KRM17704.1"/>
    <property type="molecule type" value="Genomic_DNA"/>
</dbReference>
<protein>
    <recommendedName>
        <fullName evidence="3">Antitoxin</fullName>
    </recommendedName>
</protein>
<dbReference type="Proteomes" id="UP000051302">
    <property type="component" value="Unassembled WGS sequence"/>
</dbReference>
<reference evidence="1 2" key="1">
    <citation type="journal article" date="2015" name="Genome Announc.">
        <title>Expanding the biotechnology potential of lactobacilli through comparative genomics of 213 strains and associated genera.</title>
        <authorList>
            <person name="Sun Z."/>
            <person name="Harris H.M."/>
            <person name="McCann A."/>
            <person name="Guo C."/>
            <person name="Argimon S."/>
            <person name="Zhang W."/>
            <person name="Yang X."/>
            <person name="Jeffery I.B."/>
            <person name="Cooney J.C."/>
            <person name="Kagawa T.F."/>
            <person name="Liu W."/>
            <person name="Song Y."/>
            <person name="Salvetti E."/>
            <person name="Wrobel A."/>
            <person name="Rasinkangas P."/>
            <person name="Parkhill J."/>
            <person name="Rea M.C."/>
            <person name="O'Sullivan O."/>
            <person name="Ritari J."/>
            <person name="Douillard F.P."/>
            <person name="Paul Ross R."/>
            <person name="Yang R."/>
            <person name="Briner A.E."/>
            <person name="Felis G.E."/>
            <person name="de Vos W.M."/>
            <person name="Barrangou R."/>
            <person name="Klaenhammer T.R."/>
            <person name="Caufield P.W."/>
            <person name="Cui Y."/>
            <person name="Zhang H."/>
            <person name="O'Toole P.W."/>
        </authorList>
    </citation>
    <scope>NUCLEOTIDE SEQUENCE [LARGE SCALE GENOMIC DNA]</scope>
    <source>
        <strain evidence="1 2">DSM 16982</strain>
    </source>
</reference>
<evidence type="ECO:0000313" key="2">
    <source>
        <dbReference type="Proteomes" id="UP000051302"/>
    </source>
</evidence>
<dbReference type="InterPro" id="IPR046257">
    <property type="entry name" value="DUF6290"/>
</dbReference>
<dbReference type="NCBIfam" id="NF046040">
    <property type="entry name" value="RelB_antitoxin"/>
    <property type="match status" value="1"/>
</dbReference>
<evidence type="ECO:0008006" key="3">
    <source>
        <dbReference type="Google" id="ProtNLM"/>
    </source>
</evidence>
<organism evidence="1 2">
    <name type="scientific">Companilactobacillus nantensis DSM 16982</name>
    <dbReference type="NCBI Taxonomy" id="1423774"/>
    <lineage>
        <taxon>Bacteria</taxon>
        <taxon>Bacillati</taxon>
        <taxon>Bacillota</taxon>
        <taxon>Bacilli</taxon>
        <taxon>Lactobacillales</taxon>
        <taxon>Lactobacillaceae</taxon>
        <taxon>Companilactobacillus</taxon>
    </lineage>
</organism>
<dbReference type="STRING" id="1423774.FD31_GL002463"/>
<name>A0A0R1WIJ3_9LACO</name>
<comment type="caution">
    <text evidence="1">The sequence shown here is derived from an EMBL/GenBank/DDBJ whole genome shotgun (WGS) entry which is preliminary data.</text>
</comment>
<accession>A0A0R1WIJ3</accession>
<dbReference type="Pfam" id="PF19807">
    <property type="entry name" value="DUF6290"/>
    <property type="match status" value="1"/>
</dbReference>